<gene>
    <name evidence="2" type="ORF">CIG75_14420</name>
</gene>
<evidence type="ECO:0000313" key="2">
    <source>
        <dbReference type="EMBL" id="ASS76036.1"/>
    </source>
</evidence>
<keyword evidence="1" id="KW-0175">Coiled coil</keyword>
<accession>A0A223D3Q6</accession>
<reference evidence="2 3" key="1">
    <citation type="journal article" date="2015" name="Int. J. Syst. Evol. Microbiol.">
        <title>Tumebacillus algifaecis sp. nov., isolated from decomposing algal scum.</title>
        <authorList>
            <person name="Wu Y.F."/>
            <person name="Zhang B."/>
            <person name="Xing P."/>
            <person name="Wu Q.L."/>
            <person name="Liu S.J."/>
        </authorList>
    </citation>
    <scope>NUCLEOTIDE SEQUENCE [LARGE SCALE GENOMIC DNA]</scope>
    <source>
        <strain evidence="2 3">THMBR28</strain>
    </source>
</reference>
<evidence type="ECO:0000313" key="3">
    <source>
        <dbReference type="Proteomes" id="UP000214688"/>
    </source>
</evidence>
<name>A0A223D3Q6_9BACL</name>
<dbReference type="KEGG" id="tab:CIG75_14420"/>
<dbReference type="AlphaFoldDB" id="A0A223D3Q6"/>
<organism evidence="2 3">
    <name type="scientific">Tumebacillus algifaecis</name>
    <dbReference type="NCBI Taxonomy" id="1214604"/>
    <lineage>
        <taxon>Bacteria</taxon>
        <taxon>Bacillati</taxon>
        <taxon>Bacillota</taxon>
        <taxon>Bacilli</taxon>
        <taxon>Bacillales</taxon>
        <taxon>Alicyclobacillaceae</taxon>
        <taxon>Tumebacillus</taxon>
    </lineage>
</organism>
<dbReference type="EMBL" id="CP022657">
    <property type="protein sequence ID" value="ASS76036.1"/>
    <property type="molecule type" value="Genomic_DNA"/>
</dbReference>
<protein>
    <submittedName>
        <fullName evidence="2">Uncharacterized protein</fullName>
    </submittedName>
</protein>
<proteinExistence type="predicted"/>
<sequence length="96" mass="11214">MPCLTSEKTKSFGRSRKSVVKTVEWNTWEAILQLQRRIEALERENQSLQKQIKQKQRPTNIKKLVYHVHALHIQEMSGTMNIGITAPIDEDEVEIE</sequence>
<dbReference type="InterPro" id="IPR019673">
    <property type="entry name" value="Spore_germination_GerPC"/>
</dbReference>
<dbReference type="Pfam" id="PF10737">
    <property type="entry name" value="GerPC"/>
    <property type="match status" value="1"/>
</dbReference>
<evidence type="ECO:0000256" key="1">
    <source>
        <dbReference type="SAM" id="Coils"/>
    </source>
</evidence>
<feature type="coiled-coil region" evidence="1">
    <location>
        <begin position="31"/>
        <end position="58"/>
    </location>
</feature>
<dbReference type="Proteomes" id="UP000214688">
    <property type="component" value="Chromosome"/>
</dbReference>
<keyword evidence="3" id="KW-1185">Reference proteome</keyword>